<feature type="compositionally biased region" description="Polar residues" evidence="1">
    <location>
        <begin position="1"/>
        <end position="11"/>
    </location>
</feature>
<evidence type="ECO:0000313" key="3">
    <source>
        <dbReference type="Proteomes" id="UP001642720"/>
    </source>
</evidence>
<evidence type="ECO:0000313" key="2">
    <source>
        <dbReference type="EMBL" id="TFB06156.1"/>
    </source>
</evidence>
<reference evidence="2 3" key="1">
    <citation type="submission" date="2018-01" db="EMBL/GenBank/DDBJ databases">
        <title>Genome characterization of the sugarcane-associated fungus Trichoderma ghanense CCMA-1212 and their application in lignocelulose bioconversion.</title>
        <authorList>
            <person name="Steindorff A.S."/>
            <person name="Mendes T.D."/>
            <person name="Vilela E.S.D."/>
            <person name="Rodrigues D.S."/>
            <person name="Formighieri E.F."/>
            <person name="Melo I.S."/>
            <person name="Favaro L.C.L."/>
        </authorList>
    </citation>
    <scope>NUCLEOTIDE SEQUENCE [LARGE SCALE GENOMIC DNA]</scope>
    <source>
        <strain evidence="2 3">CCMA-1212</strain>
    </source>
</reference>
<comment type="caution">
    <text evidence="2">The sequence shown here is derived from an EMBL/GenBank/DDBJ whole genome shotgun (WGS) entry which is preliminary data.</text>
</comment>
<evidence type="ECO:0000256" key="1">
    <source>
        <dbReference type="SAM" id="MobiDB-lite"/>
    </source>
</evidence>
<sequence length="99" mass="11141">MSNLERQTVSQPLALGQIGRHTTPPFVKGRCVWIVDWWLPTSRPGNHRSTNIRTSTRRPANGKAEMARLGLSPTDDHEVQGLHQTIAGRFRDQGFRGLL</sequence>
<gene>
    <name evidence="2" type="ORF">CCMA1212_002013</name>
</gene>
<feature type="region of interest" description="Disordered" evidence="1">
    <location>
        <begin position="1"/>
        <end position="23"/>
    </location>
</feature>
<feature type="compositionally biased region" description="Polar residues" evidence="1">
    <location>
        <begin position="45"/>
        <end position="58"/>
    </location>
</feature>
<dbReference type="EMBL" id="PPTA01000002">
    <property type="protein sequence ID" value="TFB06156.1"/>
    <property type="molecule type" value="Genomic_DNA"/>
</dbReference>
<dbReference type="Proteomes" id="UP001642720">
    <property type="component" value="Unassembled WGS sequence"/>
</dbReference>
<accession>A0ABY2HD64</accession>
<keyword evidence="3" id="KW-1185">Reference proteome</keyword>
<name>A0ABY2HD64_9HYPO</name>
<protein>
    <submittedName>
        <fullName evidence="2">Uncharacterized protein</fullName>
    </submittedName>
</protein>
<dbReference type="GeneID" id="300573867"/>
<dbReference type="RefSeq" id="XP_073562357.1">
    <property type="nucleotide sequence ID" value="XM_073699417.1"/>
</dbReference>
<feature type="region of interest" description="Disordered" evidence="1">
    <location>
        <begin position="45"/>
        <end position="64"/>
    </location>
</feature>
<organism evidence="2 3">
    <name type="scientific">Trichoderma ghanense</name>
    <dbReference type="NCBI Taxonomy" id="65468"/>
    <lineage>
        <taxon>Eukaryota</taxon>
        <taxon>Fungi</taxon>
        <taxon>Dikarya</taxon>
        <taxon>Ascomycota</taxon>
        <taxon>Pezizomycotina</taxon>
        <taxon>Sordariomycetes</taxon>
        <taxon>Hypocreomycetidae</taxon>
        <taxon>Hypocreales</taxon>
        <taxon>Hypocreaceae</taxon>
        <taxon>Trichoderma</taxon>
    </lineage>
</organism>
<proteinExistence type="predicted"/>